<comment type="subcellular location">
    <subcellularLocation>
        <location evidence="3">Cytoplasm</location>
    </subcellularLocation>
</comment>
<comment type="catalytic activity">
    <reaction evidence="1">
        <text>Hydrolysis of an N(4)-(acetyl-beta-D-glucosaminyl)asparagine residue in which the glucosamine residue may be further glycosylated, to yield a (substituted) N-acetyl-beta-D-glucosaminylamine and a peptide containing an aspartate residue.</text>
        <dbReference type="EC" id="3.5.1.52"/>
    </reaction>
</comment>
<dbReference type="Pfam" id="PF01841">
    <property type="entry name" value="Transglut_core"/>
    <property type="match status" value="1"/>
</dbReference>
<evidence type="ECO:0000256" key="2">
    <source>
        <dbReference type="ARBA" id="ARBA00001947"/>
    </source>
</evidence>
<dbReference type="SUPFAM" id="SSF54001">
    <property type="entry name" value="Cysteine proteinases"/>
    <property type="match status" value="1"/>
</dbReference>
<feature type="domain" description="PAW" evidence="14">
    <location>
        <begin position="533"/>
        <end position="725"/>
    </location>
</feature>
<dbReference type="Pfam" id="PF00085">
    <property type="entry name" value="Thioredoxin"/>
    <property type="match status" value="1"/>
</dbReference>
<accession>A0ABR1CNR3</accession>
<evidence type="ECO:0000313" key="15">
    <source>
        <dbReference type="EMBL" id="KAK6739989.1"/>
    </source>
</evidence>
<dbReference type="SUPFAM" id="SSF52833">
    <property type="entry name" value="Thioredoxin-like"/>
    <property type="match status" value="1"/>
</dbReference>
<dbReference type="Gene3D" id="2.60.120.1020">
    <property type="entry name" value="Peptide N glycanase, PAW domain"/>
    <property type="match status" value="1"/>
</dbReference>
<evidence type="ECO:0000259" key="13">
    <source>
        <dbReference type="PROSITE" id="PS51352"/>
    </source>
</evidence>
<evidence type="ECO:0000313" key="16">
    <source>
        <dbReference type="Proteomes" id="UP001303046"/>
    </source>
</evidence>
<dbReference type="PANTHER" id="PTHR12143:SF19">
    <property type="entry name" value="PEPTIDE-N(4)-(N-ACETYL-BETA-GLUCOSAMINYL)ASPARAGINE AMIDASE"/>
    <property type="match status" value="1"/>
</dbReference>
<evidence type="ECO:0000256" key="8">
    <source>
        <dbReference type="ARBA" id="ARBA00022723"/>
    </source>
</evidence>
<evidence type="ECO:0000256" key="10">
    <source>
        <dbReference type="ARBA" id="ARBA00022833"/>
    </source>
</evidence>
<dbReference type="Gene3D" id="2.20.25.10">
    <property type="match status" value="1"/>
</dbReference>
<dbReference type="InterPro" id="IPR050883">
    <property type="entry name" value="PNGase"/>
</dbReference>
<evidence type="ECO:0000256" key="6">
    <source>
        <dbReference type="ARBA" id="ARBA00018546"/>
    </source>
</evidence>
<dbReference type="PANTHER" id="PTHR12143">
    <property type="entry name" value="PEPTIDE N-GLYCANASE PNGASE -RELATED"/>
    <property type="match status" value="1"/>
</dbReference>
<comment type="caution">
    <text evidence="15">The sequence shown here is derived from an EMBL/GenBank/DDBJ whole genome shotgun (WGS) entry which is preliminary data.</text>
</comment>
<evidence type="ECO:0000256" key="5">
    <source>
        <dbReference type="ARBA" id="ARBA00012158"/>
    </source>
</evidence>
<dbReference type="PROSITE" id="PS00194">
    <property type="entry name" value="THIOREDOXIN_1"/>
    <property type="match status" value="1"/>
</dbReference>
<feature type="domain" description="Thioredoxin" evidence="13">
    <location>
        <begin position="76"/>
        <end position="242"/>
    </location>
</feature>
<keyword evidence="8" id="KW-0479">Metal-binding</keyword>
<dbReference type="InterPro" id="IPR006588">
    <property type="entry name" value="Peptide_N_glycanase_PAW_dom"/>
</dbReference>
<keyword evidence="10" id="KW-0862">Zinc</keyword>
<dbReference type="SUPFAM" id="SSF49785">
    <property type="entry name" value="Galactose-binding domain-like"/>
    <property type="match status" value="1"/>
</dbReference>
<organism evidence="15 16">
    <name type="scientific">Necator americanus</name>
    <name type="common">Human hookworm</name>
    <dbReference type="NCBI Taxonomy" id="51031"/>
    <lineage>
        <taxon>Eukaryota</taxon>
        <taxon>Metazoa</taxon>
        <taxon>Ecdysozoa</taxon>
        <taxon>Nematoda</taxon>
        <taxon>Chromadorea</taxon>
        <taxon>Rhabditida</taxon>
        <taxon>Rhabditina</taxon>
        <taxon>Rhabditomorpha</taxon>
        <taxon>Strongyloidea</taxon>
        <taxon>Ancylostomatidae</taxon>
        <taxon>Bunostominae</taxon>
        <taxon>Necator</taxon>
    </lineage>
</organism>
<evidence type="ECO:0000256" key="3">
    <source>
        <dbReference type="ARBA" id="ARBA00004496"/>
    </source>
</evidence>
<dbReference type="InterPro" id="IPR002931">
    <property type="entry name" value="Transglutaminase-like"/>
</dbReference>
<sequence length="725" mass="81993">MASFFTGVRDGPTSIPIAVSTAPLRAQLLKQLYRSFFDRFSVDPPLSGTHDGIPHIVDKECAANLTPPLARIFNISISSGDVPEFWKSATDTSISKSDTNLLNNCCPISLLPTSVKMEKIIRLINIYVYAVRASMPVQLMRSLADLHAKINSADANRLFVVDFFADWCGPCRFIAPIFENFSARYTNATFVKVNVDNSPDISQYYGIRAMPTFVLIKEGQEMERIQGANPQALEAAINKYYSSTPANPNAANDDEKRSLQQFIPYTEKVKFYTDDVYKTLAISVIPAEELRRKATDENGVLSRLQLAKELLNWFKNDFFSWCDSPFCEFCGKQTPKNSGLNGTPTIEERESGADRVEVYTCECGKDVRFPRYNDPAKLLETRKGRCGEWANCFALMAAAMDFDVRYIYDVSDHVWVELWIAEYDNWVHCDPCENIIDRPLVYEKGWGKKLSYVIAFGTDHVYDVTWRYTLDHMKTVRLRNRVREGVLSNFLTKLNSRMAGNSTQERVKELRRRRVRELVEFLVVGERSTDGDNYGGRVSGDVAWRAARSELGCSVKKDTVITLNQEELSNKKFSLEYNCAQDTYTRGTETIKGWSAYANFSGQIQRKIETDWKMAYLCRQEGEGEAEISWSIDLSSVRAKIFRLQVFGTAVYENGSVTVTVCVGEVCYPMPKTSTELTLDDVPSGVLKISAHFSGGKGNNAFQQAQLFRTPLDSPEAQMKIDIEL</sequence>
<dbReference type="InterPro" id="IPR013766">
    <property type="entry name" value="Thioredoxin_domain"/>
</dbReference>
<proteinExistence type="inferred from homology"/>
<comment type="cofactor">
    <cofactor evidence="2">
        <name>Zn(2+)</name>
        <dbReference type="ChEBI" id="CHEBI:29105"/>
    </cofactor>
</comment>
<dbReference type="InterPro" id="IPR038680">
    <property type="entry name" value="PAW_sf"/>
</dbReference>
<dbReference type="InterPro" id="IPR038765">
    <property type="entry name" value="Papain-like_cys_pep_sf"/>
</dbReference>
<evidence type="ECO:0000256" key="1">
    <source>
        <dbReference type="ARBA" id="ARBA00001650"/>
    </source>
</evidence>
<dbReference type="Pfam" id="PF04721">
    <property type="entry name" value="PAW"/>
    <property type="match status" value="1"/>
</dbReference>
<dbReference type="CDD" id="cd02947">
    <property type="entry name" value="TRX_family"/>
    <property type="match status" value="1"/>
</dbReference>
<evidence type="ECO:0000256" key="9">
    <source>
        <dbReference type="ARBA" id="ARBA00022801"/>
    </source>
</evidence>
<evidence type="ECO:0000256" key="12">
    <source>
        <dbReference type="PROSITE-ProRule" id="PRU00731"/>
    </source>
</evidence>
<gene>
    <name evidence="15" type="primary">Necator_chrIII.g9218</name>
    <name evidence="15" type="ORF">RB195_008453</name>
</gene>
<dbReference type="InterPro" id="IPR036249">
    <property type="entry name" value="Thioredoxin-like_sf"/>
</dbReference>
<name>A0ABR1CNR3_NECAM</name>
<reference evidence="15 16" key="1">
    <citation type="submission" date="2023-08" db="EMBL/GenBank/DDBJ databases">
        <title>A Necator americanus chromosomal reference genome.</title>
        <authorList>
            <person name="Ilik V."/>
            <person name="Petrzelkova K.J."/>
            <person name="Pardy F."/>
            <person name="Fuh T."/>
            <person name="Niatou-Singa F.S."/>
            <person name="Gouil Q."/>
            <person name="Baker L."/>
            <person name="Ritchie M.E."/>
            <person name="Jex A.R."/>
            <person name="Gazzola D."/>
            <person name="Li H."/>
            <person name="Toshio Fujiwara R."/>
            <person name="Zhan B."/>
            <person name="Aroian R.V."/>
            <person name="Pafco B."/>
            <person name="Schwarz E.M."/>
        </authorList>
    </citation>
    <scope>NUCLEOTIDE SEQUENCE [LARGE SCALE GENOMIC DNA]</scope>
    <source>
        <strain evidence="15 16">Aroian</strain>
        <tissue evidence="15">Whole animal</tissue>
    </source>
</reference>
<comment type="similarity">
    <text evidence="4 12">Belongs to the transglutaminase-like superfamily. PNGase family.</text>
</comment>
<dbReference type="InterPro" id="IPR008979">
    <property type="entry name" value="Galactose-bd-like_sf"/>
</dbReference>
<keyword evidence="16" id="KW-1185">Reference proteome</keyword>
<dbReference type="Gene3D" id="3.10.620.30">
    <property type="match status" value="1"/>
</dbReference>
<evidence type="ECO:0000259" key="14">
    <source>
        <dbReference type="PROSITE" id="PS51398"/>
    </source>
</evidence>
<dbReference type="Gene3D" id="3.40.30.10">
    <property type="entry name" value="Glutaredoxin"/>
    <property type="match status" value="1"/>
</dbReference>
<evidence type="ECO:0000256" key="4">
    <source>
        <dbReference type="ARBA" id="ARBA00009390"/>
    </source>
</evidence>
<dbReference type="EC" id="3.5.1.52" evidence="5"/>
<dbReference type="InterPro" id="IPR017937">
    <property type="entry name" value="Thioredoxin_CS"/>
</dbReference>
<dbReference type="PRINTS" id="PR00421">
    <property type="entry name" value="THIOREDOXIN"/>
</dbReference>
<dbReference type="EMBL" id="JAVFWL010000003">
    <property type="protein sequence ID" value="KAK6739989.1"/>
    <property type="molecule type" value="Genomic_DNA"/>
</dbReference>
<keyword evidence="9" id="KW-0378">Hydrolase</keyword>
<dbReference type="PROSITE" id="PS51398">
    <property type="entry name" value="PAW"/>
    <property type="match status" value="1"/>
</dbReference>
<keyword evidence="7" id="KW-0963">Cytoplasm</keyword>
<dbReference type="PROSITE" id="PS51352">
    <property type="entry name" value="THIOREDOXIN_2"/>
    <property type="match status" value="1"/>
</dbReference>
<dbReference type="SMART" id="SM00613">
    <property type="entry name" value="PAW"/>
    <property type="match status" value="1"/>
</dbReference>
<evidence type="ECO:0000256" key="11">
    <source>
        <dbReference type="ARBA" id="ARBA00032901"/>
    </source>
</evidence>
<dbReference type="SMART" id="SM00460">
    <property type="entry name" value="TGc"/>
    <property type="match status" value="1"/>
</dbReference>
<evidence type="ECO:0000256" key="7">
    <source>
        <dbReference type="ARBA" id="ARBA00022490"/>
    </source>
</evidence>
<dbReference type="Proteomes" id="UP001303046">
    <property type="component" value="Unassembled WGS sequence"/>
</dbReference>
<protein>
    <recommendedName>
        <fullName evidence="6">Peptide-N(4)-(N-acetyl-beta-glucosaminyl)asparagine amidase</fullName>
        <ecNumber evidence="5">3.5.1.52</ecNumber>
    </recommendedName>
    <alternativeName>
        <fullName evidence="11">Peptide:N-glycanase</fullName>
    </alternativeName>
</protein>